<dbReference type="InterPro" id="IPR023780">
    <property type="entry name" value="Chromo_domain"/>
</dbReference>
<dbReference type="InterPro" id="IPR016197">
    <property type="entry name" value="Chromo-like_dom_sf"/>
</dbReference>
<dbReference type="InterPro" id="IPR023779">
    <property type="entry name" value="Chromodomain_CS"/>
</dbReference>
<feature type="non-terminal residue" evidence="4">
    <location>
        <position position="75"/>
    </location>
</feature>
<protein>
    <recommendedName>
        <fullName evidence="3">Chromo domain-containing protein</fullName>
    </recommendedName>
</protein>
<accession>A0A3P7KKP8</accession>
<dbReference type="Proteomes" id="UP000271087">
    <property type="component" value="Unassembled WGS sequence"/>
</dbReference>
<sequence>MADISEIGLLKMDEAELLQLDPESRITGETYAVEKIVGIKIGETGEKLYKVRWKGFSESEDTWEPIENLTDACDR</sequence>
<dbReference type="PROSITE" id="PS00598">
    <property type="entry name" value="CHROMO_1"/>
    <property type="match status" value="1"/>
</dbReference>
<dbReference type="GO" id="GO:0005634">
    <property type="term" value="C:nucleus"/>
    <property type="evidence" value="ECO:0007669"/>
    <property type="project" value="UniProtKB-SubCell"/>
</dbReference>
<evidence type="ECO:0000313" key="5">
    <source>
        <dbReference type="Proteomes" id="UP000271087"/>
    </source>
</evidence>
<dbReference type="CDD" id="cd00024">
    <property type="entry name" value="CD_CSD"/>
    <property type="match status" value="1"/>
</dbReference>
<proteinExistence type="predicted"/>
<evidence type="ECO:0000259" key="3">
    <source>
        <dbReference type="PROSITE" id="PS50013"/>
    </source>
</evidence>
<dbReference type="SUPFAM" id="SSF54160">
    <property type="entry name" value="Chromo domain-like"/>
    <property type="match status" value="1"/>
</dbReference>
<gene>
    <name evidence="4" type="ORF">NOO_LOCUS12242</name>
</gene>
<dbReference type="PROSITE" id="PS50013">
    <property type="entry name" value="CHROMO_2"/>
    <property type="match status" value="1"/>
</dbReference>
<evidence type="ECO:0000256" key="2">
    <source>
        <dbReference type="ARBA" id="ARBA00023242"/>
    </source>
</evidence>
<dbReference type="Gene3D" id="2.40.50.40">
    <property type="match status" value="1"/>
</dbReference>
<evidence type="ECO:0000313" key="4">
    <source>
        <dbReference type="EMBL" id="VDM98432.1"/>
    </source>
</evidence>
<organism evidence="4 5">
    <name type="scientific">Onchocerca ochengi</name>
    <name type="common">Filarial nematode worm</name>
    <dbReference type="NCBI Taxonomy" id="42157"/>
    <lineage>
        <taxon>Eukaryota</taxon>
        <taxon>Metazoa</taxon>
        <taxon>Ecdysozoa</taxon>
        <taxon>Nematoda</taxon>
        <taxon>Chromadorea</taxon>
        <taxon>Rhabditida</taxon>
        <taxon>Spirurina</taxon>
        <taxon>Spiruromorpha</taxon>
        <taxon>Filarioidea</taxon>
        <taxon>Onchocercidae</taxon>
        <taxon>Onchocerca</taxon>
    </lineage>
</organism>
<evidence type="ECO:0000256" key="1">
    <source>
        <dbReference type="ARBA" id="ARBA00004123"/>
    </source>
</evidence>
<dbReference type="OrthoDB" id="5854244at2759"/>
<dbReference type="InterPro" id="IPR017984">
    <property type="entry name" value="Chromo_dom_subgr"/>
</dbReference>
<dbReference type="PANTHER" id="PTHR22812">
    <property type="entry name" value="CHROMOBOX PROTEIN"/>
    <property type="match status" value="1"/>
</dbReference>
<dbReference type="InterPro" id="IPR000953">
    <property type="entry name" value="Chromo/chromo_shadow_dom"/>
</dbReference>
<dbReference type="AlphaFoldDB" id="A0A3P7KKP8"/>
<dbReference type="Pfam" id="PF00385">
    <property type="entry name" value="Chromo"/>
    <property type="match status" value="1"/>
</dbReference>
<dbReference type="SMART" id="SM00298">
    <property type="entry name" value="CHROMO"/>
    <property type="match status" value="1"/>
</dbReference>
<dbReference type="InterPro" id="IPR051219">
    <property type="entry name" value="Heterochromatin_chromo-domain"/>
</dbReference>
<reference evidence="4 5" key="1">
    <citation type="submission" date="2018-08" db="EMBL/GenBank/DDBJ databases">
        <authorList>
            <person name="Laetsch R D."/>
            <person name="Stevens L."/>
            <person name="Kumar S."/>
            <person name="Blaxter L. M."/>
        </authorList>
    </citation>
    <scope>NUCLEOTIDE SEQUENCE [LARGE SCALE GENOMIC DNA]</scope>
</reference>
<name>A0A3P7KKP8_ONCOC</name>
<comment type="subcellular location">
    <subcellularLocation>
        <location evidence="1">Nucleus</location>
    </subcellularLocation>
</comment>
<dbReference type="EMBL" id="UYRW01010048">
    <property type="protein sequence ID" value="VDM98432.1"/>
    <property type="molecule type" value="Genomic_DNA"/>
</dbReference>
<keyword evidence="2" id="KW-0539">Nucleus</keyword>
<keyword evidence="5" id="KW-1185">Reference proteome</keyword>
<dbReference type="PRINTS" id="PR00504">
    <property type="entry name" value="CHROMODOMAIN"/>
</dbReference>
<feature type="domain" description="Chromo" evidence="3">
    <location>
        <begin position="31"/>
        <end position="75"/>
    </location>
</feature>